<keyword evidence="3" id="KW-0547">Nucleotide-binding</keyword>
<dbReference type="GO" id="GO:0005524">
    <property type="term" value="F:ATP binding"/>
    <property type="evidence" value="ECO:0007669"/>
    <property type="project" value="UniProtKB-KW"/>
</dbReference>
<keyword evidence="2" id="KW-0677">Repeat</keyword>
<accession>A0A9E6Y3J3</accession>
<feature type="domain" description="ABC transporter" evidence="6">
    <location>
        <begin position="36"/>
        <end position="536"/>
    </location>
</feature>
<feature type="compositionally biased region" description="Low complexity" evidence="5">
    <location>
        <begin position="17"/>
        <end position="27"/>
    </location>
</feature>
<dbReference type="PANTHER" id="PTHR43790:SF9">
    <property type="entry name" value="GALACTOFURANOSE TRANSPORTER ATP-BINDING PROTEIN YTFR"/>
    <property type="match status" value="1"/>
</dbReference>
<dbReference type="PROSITE" id="PS50893">
    <property type="entry name" value="ABC_TRANSPORTER_2"/>
    <property type="match status" value="1"/>
</dbReference>
<dbReference type="InterPro" id="IPR003439">
    <property type="entry name" value="ABC_transporter-like_ATP-bd"/>
</dbReference>
<evidence type="ECO:0000256" key="2">
    <source>
        <dbReference type="ARBA" id="ARBA00022737"/>
    </source>
</evidence>
<dbReference type="InterPro" id="IPR050107">
    <property type="entry name" value="ABC_carbohydrate_import_ATPase"/>
</dbReference>
<name>A0A9E6Y3J3_9ACTN</name>
<dbReference type="PROSITE" id="PS00211">
    <property type="entry name" value="ABC_TRANSPORTER_1"/>
    <property type="match status" value="1"/>
</dbReference>
<dbReference type="GO" id="GO:0016887">
    <property type="term" value="F:ATP hydrolysis activity"/>
    <property type="evidence" value="ECO:0007669"/>
    <property type="project" value="InterPro"/>
</dbReference>
<evidence type="ECO:0000259" key="6">
    <source>
        <dbReference type="PROSITE" id="PS50893"/>
    </source>
</evidence>
<evidence type="ECO:0000313" key="7">
    <source>
        <dbReference type="EMBL" id="UGS39100.1"/>
    </source>
</evidence>
<evidence type="ECO:0000313" key="8">
    <source>
        <dbReference type="Proteomes" id="UP001162834"/>
    </source>
</evidence>
<dbReference type="CDD" id="cd03216">
    <property type="entry name" value="ABC_Carb_Monos_I"/>
    <property type="match status" value="1"/>
</dbReference>
<organism evidence="7 8">
    <name type="scientific">Capillimicrobium parvum</name>
    <dbReference type="NCBI Taxonomy" id="2884022"/>
    <lineage>
        <taxon>Bacteria</taxon>
        <taxon>Bacillati</taxon>
        <taxon>Actinomycetota</taxon>
        <taxon>Thermoleophilia</taxon>
        <taxon>Solirubrobacterales</taxon>
        <taxon>Capillimicrobiaceae</taxon>
        <taxon>Capillimicrobium</taxon>
    </lineage>
</organism>
<dbReference type="SMART" id="SM00382">
    <property type="entry name" value="AAA"/>
    <property type="match status" value="1"/>
</dbReference>
<dbReference type="CDD" id="cd03215">
    <property type="entry name" value="ABC_Carb_Monos_II"/>
    <property type="match status" value="1"/>
</dbReference>
<dbReference type="KEGG" id="sbae:DSM104329_05532"/>
<dbReference type="AlphaFoldDB" id="A0A9E6Y3J3"/>
<evidence type="ECO:0000256" key="5">
    <source>
        <dbReference type="SAM" id="MobiDB-lite"/>
    </source>
</evidence>
<dbReference type="RefSeq" id="WP_259313107.1">
    <property type="nucleotide sequence ID" value="NZ_CP087164.1"/>
</dbReference>
<dbReference type="Proteomes" id="UP001162834">
    <property type="component" value="Chromosome"/>
</dbReference>
<proteinExistence type="predicted"/>
<keyword evidence="1" id="KW-0813">Transport</keyword>
<dbReference type="Pfam" id="PF00005">
    <property type="entry name" value="ABC_tran"/>
    <property type="match status" value="2"/>
</dbReference>
<dbReference type="EMBL" id="CP087164">
    <property type="protein sequence ID" value="UGS39100.1"/>
    <property type="molecule type" value="Genomic_DNA"/>
</dbReference>
<sequence>MTDQAPTSGPRSTGTEPGVPSGAPAPAGAATAVPVIELRGLTKTFGGAKALDDVDLTVLPGEVHGLLGENGSGKSTLIKVLAGYHTPDAVDLKINGEPVKLPLPAGSFGDLGLSFVHQDLGLLRDLTVIENLRMVDLAQSGSWRIDWRAERRRAYQLFDDYGVSLDPHALVNDISETDRALLAIVRATEGIKAATGEDRRGLLVLDEPTVFLPREGTERLFAIVRDIVANHASVLFVSHDLDEVRQITDRVTVLRDGRVHGTVVTAEATEGQLVEMIIGRRLAQLELARPDASGRRIAATVDGLRGPGVRELSFEVHEGEVLGLTGLIGSGFDQVPYLLFGARPCAAGEMRVGDATFALRSMTPKRALRAGLALIPADRQRDGSVGSLPIGDNMMLQVLGDYQPAQLQLRRMRRKSQELLNEYDVRPPDPGLAYQSLSGGNQQKALLAKWLQTEPPLLLLHEPTQGVDVGAREQIFRTLSASAERGMAIVCASSDYEQLSAVCDRVLVLGAGRIVRELSGGEVTKERIAEQVYNSVTLAEAERVR</sequence>
<dbReference type="Gene3D" id="3.40.50.300">
    <property type="entry name" value="P-loop containing nucleotide triphosphate hydrolases"/>
    <property type="match status" value="2"/>
</dbReference>
<reference evidence="7" key="1">
    <citation type="journal article" date="2022" name="Int. J. Syst. Evol. Microbiol.">
        <title>Pseudomonas aegrilactucae sp. nov. and Pseudomonas morbosilactucae sp. nov., pathogens causing bacterial rot of lettuce in Japan.</title>
        <authorList>
            <person name="Sawada H."/>
            <person name="Fujikawa T."/>
            <person name="Satou M."/>
        </authorList>
    </citation>
    <scope>NUCLEOTIDE SEQUENCE</scope>
    <source>
        <strain evidence="7">0166_1</strain>
    </source>
</reference>
<gene>
    <name evidence="7" type="primary">rbsA_12</name>
    <name evidence="7" type="ORF">DSM104329_05532</name>
</gene>
<protein>
    <submittedName>
        <fullName evidence="7">Ribose import ATP-binding protein RbsA</fullName>
    </submittedName>
</protein>
<feature type="compositionally biased region" description="Polar residues" evidence="5">
    <location>
        <begin position="1"/>
        <end position="15"/>
    </location>
</feature>
<keyword evidence="4 7" id="KW-0067">ATP-binding</keyword>
<dbReference type="SUPFAM" id="SSF52540">
    <property type="entry name" value="P-loop containing nucleoside triphosphate hydrolases"/>
    <property type="match status" value="2"/>
</dbReference>
<keyword evidence="8" id="KW-1185">Reference proteome</keyword>
<feature type="region of interest" description="Disordered" evidence="5">
    <location>
        <begin position="1"/>
        <end position="27"/>
    </location>
</feature>
<evidence type="ECO:0000256" key="4">
    <source>
        <dbReference type="ARBA" id="ARBA00022840"/>
    </source>
</evidence>
<dbReference type="PANTHER" id="PTHR43790">
    <property type="entry name" value="CARBOHYDRATE TRANSPORT ATP-BINDING PROTEIN MG119-RELATED"/>
    <property type="match status" value="1"/>
</dbReference>
<dbReference type="InterPro" id="IPR017871">
    <property type="entry name" value="ABC_transporter-like_CS"/>
</dbReference>
<evidence type="ECO:0000256" key="1">
    <source>
        <dbReference type="ARBA" id="ARBA00022448"/>
    </source>
</evidence>
<dbReference type="InterPro" id="IPR003593">
    <property type="entry name" value="AAA+_ATPase"/>
</dbReference>
<evidence type="ECO:0000256" key="3">
    <source>
        <dbReference type="ARBA" id="ARBA00022741"/>
    </source>
</evidence>
<dbReference type="InterPro" id="IPR027417">
    <property type="entry name" value="P-loop_NTPase"/>
</dbReference>